<dbReference type="Gene3D" id="3.40.50.10900">
    <property type="entry name" value="PAC-like subunit"/>
    <property type="match status" value="1"/>
</dbReference>
<dbReference type="Pfam" id="PF09754">
    <property type="entry name" value="PAC2"/>
    <property type="match status" value="1"/>
</dbReference>
<dbReference type="EMBL" id="CANL01000001">
    <property type="protein sequence ID" value="CCM62020.1"/>
    <property type="molecule type" value="Genomic_DNA"/>
</dbReference>
<dbReference type="OrthoDB" id="3733464at2"/>
<organism evidence="2 3">
    <name type="scientific">Candidatus Neomicrothrix parvicella RN1</name>
    <dbReference type="NCBI Taxonomy" id="1229780"/>
    <lineage>
        <taxon>Bacteria</taxon>
        <taxon>Bacillati</taxon>
        <taxon>Actinomycetota</taxon>
        <taxon>Acidimicrobiia</taxon>
        <taxon>Acidimicrobiales</taxon>
        <taxon>Microthrixaceae</taxon>
        <taxon>Candidatus Neomicrothrix</taxon>
    </lineage>
</organism>
<feature type="region of interest" description="Disordered" evidence="1">
    <location>
        <begin position="258"/>
        <end position="277"/>
    </location>
</feature>
<dbReference type="InterPro" id="IPR008492">
    <property type="entry name" value="Rv2714-like"/>
</dbReference>
<proteinExistence type="predicted"/>
<comment type="caution">
    <text evidence="2">The sequence shown here is derived from an EMBL/GenBank/DDBJ whole genome shotgun (WGS) entry which is preliminary data.</text>
</comment>
<evidence type="ECO:0000313" key="2">
    <source>
        <dbReference type="EMBL" id="CCM62020.1"/>
    </source>
</evidence>
<keyword evidence="3" id="KW-1185">Reference proteome</keyword>
<sequence>MSELVDIHLRPELAEPTLIIALDGWIDAGGAADTAAEAMADQAGVATLASYSTDELLDYRARRPTMHLLEGVITDLEWPAIELSGGTDAAGNDVLFLTGAEPDRLWRTFVGATVELALSFDVKRVIGLGAYPAPVPHTRSSRLSITTASQEVSDSLTGFQRGTLEVPAGVFAALDEEFNAAGIPAFGLWAQVPHYASNLPSPAAAKALVQGVMHHTGLSFNLDPMESEVKAGRLRLDSLLESNPEHQPLVEQLEEAWDQGQSADAAFTSPDGNLPSGEELAAEFQEFLRDQGPES</sequence>
<accession>R4YW02</accession>
<dbReference type="InterPro" id="IPR019151">
    <property type="entry name" value="Proteasome_assmbl_chaperone_2"/>
</dbReference>
<gene>
    <name evidence="2" type="ORF">BN381_10251</name>
</gene>
<dbReference type="eggNOG" id="COG2047">
    <property type="taxonomic scope" value="Bacteria"/>
</dbReference>
<dbReference type="InterPro" id="IPR038389">
    <property type="entry name" value="PSMG2_sf"/>
</dbReference>
<evidence type="ECO:0000313" key="3">
    <source>
        <dbReference type="Proteomes" id="UP000018291"/>
    </source>
</evidence>
<dbReference type="SUPFAM" id="SSF159659">
    <property type="entry name" value="Cgl1923-like"/>
    <property type="match status" value="1"/>
</dbReference>
<name>R4YW02_9ACTN</name>
<protein>
    <recommendedName>
        <fullName evidence="4">PAC2 family protein</fullName>
    </recommendedName>
</protein>
<dbReference type="STRING" id="1229780.BN381_10251"/>
<evidence type="ECO:0000256" key="1">
    <source>
        <dbReference type="SAM" id="MobiDB-lite"/>
    </source>
</evidence>
<dbReference type="AlphaFoldDB" id="R4YW02"/>
<reference evidence="2 3" key="1">
    <citation type="journal article" date="2013" name="ISME J.">
        <title>Metabolic model for the filamentous 'Candidatus Microthrix parvicella' based on genomic and metagenomic analyses.</title>
        <authorList>
            <person name="Jon McIlroy S."/>
            <person name="Kristiansen R."/>
            <person name="Albertsen M."/>
            <person name="Michael Karst S."/>
            <person name="Rossetti S."/>
            <person name="Lund Nielsen J."/>
            <person name="Tandoi V."/>
            <person name="James Seviour R."/>
            <person name="Nielsen P.H."/>
        </authorList>
    </citation>
    <scope>NUCLEOTIDE SEQUENCE [LARGE SCALE GENOMIC DNA]</scope>
    <source>
        <strain evidence="2 3">RN1</strain>
    </source>
</reference>
<dbReference type="PIRSF" id="PIRSF028754">
    <property type="entry name" value="UCP028754"/>
    <property type="match status" value="1"/>
</dbReference>
<evidence type="ECO:0008006" key="4">
    <source>
        <dbReference type="Google" id="ProtNLM"/>
    </source>
</evidence>
<dbReference type="HOGENOM" id="CLU_055821_0_0_11"/>
<dbReference type="RefSeq" id="WP_012223015.1">
    <property type="nucleotide sequence ID" value="NZ_HG422565.1"/>
</dbReference>
<dbReference type="Proteomes" id="UP000018291">
    <property type="component" value="Unassembled WGS sequence"/>
</dbReference>